<dbReference type="InterPro" id="IPR051477">
    <property type="entry name" value="Expansin_CellWall"/>
</dbReference>
<evidence type="ECO:0000313" key="4">
    <source>
        <dbReference type="Proteomes" id="UP000827549"/>
    </source>
</evidence>
<accession>A0AAF1BSI7</accession>
<dbReference type="RefSeq" id="XP_062629574.1">
    <property type="nucleotide sequence ID" value="XM_062773590.1"/>
</dbReference>
<sequence>MPVVAVGYQLFDNWPGYAGLNPNLNPICGHHLNITWGGRSVIAEVTDRCPGCGERDLDLSKAAFEVFQPLSTGVLEAPKNEDIVWTWVNGYGRLPEMSFTP</sequence>
<dbReference type="PANTHER" id="PTHR31836:SF27">
    <property type="entry name" value="RLPA-LIKE PROTEIN DOUBLE-PSI BETA-BARREL DOMAIN-CONTAINING PROTEIN"/>
    <property type="match status" value="1"/>
</dbReference>
<proteinExistence type="predicted"/>
<protein>
    <submittedName>
        <fullName evidence="3">Papain inhibitor</fullName>
    </submittedName>
</protein>
<dbReference type="Proteomes" id="UP000827549">
    <property type="component" value="Chromosome 5"/>
</dbReference>
<dbReference type="PANTHER" id="PTHR31836">
    <property type="match status" value="1"/>
</dbReference>
<dbReference type="GeneID" id="87810239"/>
<dbReference type="AlphaFoldDB" id="A0AAF1BSI7"/>
<dbReference type="CDD" id="cd22191">
    <property type="entry name" value="DPBB_RlpA_EXP_N-like"/>
    <property type="match status" value="1"/>
</dbReference>
<organism evidence="3 4">
    <name type="scientific">Vanrija pseudolonga</name>
    <dbReference type="NCBI Taxonomy" id="143232"/>
    <lineage>
        <taxon>Eukaryota</taxon>
        <taxon>Fungi</taxon>
        <taxon>Dikarya</taxon>
        <taxon>Basidiomycota</taxon>
        <taxon>Agaricomycotina</taxon>
        <taxon>Tremellomycetes</taxon>
        <taxon>Trichosporonales</taxon>
        <taxon>Trichosporonaceae</taxon>
        <taxon>Vanrija</taxon>
    </lineage>
</organism>
<dbReference type="InterPro" id="IPR009009">
    <property type="entry name" value="RlpA-like_DPBB"/>
</dbReference>
<dbReference type="InterPro" id="IPR036908">
    <property type="entry name" value="RlpA-like_sf"/>
</dbReference>
<evidence type="ECO:0000256" key="1">
    <source>
        <dbReference type="ARBA" id="ARBA00022729"/>
    </source>
</evidence>
<feature type="domain" description="RlpA-like protein double-psi beta-barrel" evidence="2">
    <location>
        <begin position="36"/>
        <end position="74"/>
    </location>
</feature>
<dbReference type="EMBL" id="CP086718">
    <property type="protein sequence ID" value="WOO83548.1"/>
    <property type="molecule type" value="Genomic_DNA"/>
</dbReference>
<evidence type="ECO:0000259" key="2">
    <source>
        <dbReference type="Pfam" id="PF03330"/>
    </source>
</evidence>
<keyword evidence="1" id="KW-0732">Signal</keyword>
<keyword evidence="4" id="KW-1185">Reference proteome</keyword>
<evidence type="ECO:0000313" key="3">
    <source>
        <dbReference type="EMBL" id="WOO83548.1"/>
    </source>
</evidence>
<dbReference type="Pfam" id="PF03330">
    <property type="entry name" value="DPBB_1"/>
    <property type="match status" value="1"/>
</dbReference>
<name>A0AAF1BSI7_9TREE</name>
<dbReference type="Gene3D" id="2.40.40.10">
    <property type="entry name" value="RlpA-like domain"/>
    <property type="match status" value="1"/>
</dbReference>
<reference evidence="3" key="1">
    <citation type="submission" date="2023-10" db="EMBL/GenBank/DDBJ databases">
        <authorList>
            <person name="Noh H."/>
        </authorList>
    </citation>
    <scope>NUCLEOTIDE SEQUENCE</scope>
    <source>
        <strain evidence="3">DUCC4014</strain>
    </source>
</reference>
<dbReference type="SUPFAM" id="SSF50685">
    <property type="entry name" value="Barwin-like endoglucanases"/>
    <property type="match status" value="1"/>
</dbReference>
<gene>
    <name evidence="3" type="primary">pi_0</name>
    <name evidence="3" type="ORF">LOC62_05G007065</name>
</gene>